<accession>A0A1I3AZ02</accession>
<dbReference type="Proteomes" id="UP000199052">
    <property type="component" value="Unassembled WGS sequence"/>
</dbReference>
<dbReference type="Proteomes" id="UP000533017">
    <property type="component" value="Unassembled WGS sequence"/>
</dbReference>
<feature type="transmembrane region" description="Helical" evidence="2">
    <location>
        <begin position="15"/>
        <end position="36"/>
    </location>
</feature>
<proteinExistence type="predicted"/>
<dbReference type="AlphaFoldDB" id="A0A1I3AZ02"/>
<sequence length="77" mass="8378">MCTGWGIANAYSWPWWHYLLGGVLFFVGTFGADQIIHSRPPVPSRGKHRQGGRSTTPSEPPAGVAAADELEEDAGRR</sequence>
<protein>
    <submittedName>
        <fullName evidence="4">Uncharacterized protein</fullName>
    </submittedName>
</protein>
<evidence type="ECO:0000313" key="6">
    <source>
        <dbReference type="Proteomes" id="UP000533017"/>
    </source>
</evidence>
<keyword evidence="2" id="KW-0812">Transmembrane</keyword>
<reference evidence="4 5" key="1">
    <citation type="submission" date="2016-10" db="EMBL/GenBank/DDBJ databases">
        <authorList>
            <person name="de Groot N.N."/>
        </authorList>
    </citation>
    <scope>NUCLEOTIDE SEQUENCE [LARGE SCALE GENOMIC DNA]</scope>
    <source>
        <strain evidence="4 5">CPCC 202808</strain>
    </source>
</reference>
<feature type="compositionally biased region" description="Acidic residues" evidence="1">
    <location>
        <begin position="68"/>
        <end position="77"/>
    </location>
</feature>
<keyword evidence="2" id="KW-0472">Membrane</keyword>
<feature type="region of interest" description="Disordered" evidence="1">
    <location>
        <begin position="38"/>
        <end position="77"/>
    </location>
</feature>
<evidence type="ECO:0000256" key="2">
    <source>
        <dbReference type="SAM" id="Phobius"/>
    </source>
</evidence>
<dbReference type="EMBL" id="JACBZA010000001">
    <property type="protein sequence ID" value="NYH84285.1"/>
    <property type="molecule type" value="Genomic_DNA"/>
</dbReference>
<evidence type="ECO:0000256" key="1">
    <source>
        <dbReference type="SAM" id="MobiDB-lite"/>
    </source>
</evidence>
<evidence type="ECO:0000313" key="4">
    <source>
        <dbReference type="EMBL" id="SFH55192.1"/>
    </source>
</evidence>
<organism evidence="4 5">
    <name type="scientific">Actinopolymorpha cephalotaxi</name>
    <dbReference type="NCBI Taxonomy" id="504797"/>
    <lineage>
        <taxon>Bacteria</taxon>
        <taxon>Bacillati</taxon>
        <taxon>Actinomycetota</taxon>
        <taxon>Actinomycetes</taxon>
        <taxon>Propionibacteriales</taxon>
        <taxon>Actinopolymorphaceae</taxon>
        <taxon>Actinopolymorpha</taxon>
    </lineage>
</organism>
<keyword evidence="6" id="KW-1185">Reference proteome</keyword>
<evidence type="ECO:0000313" key="5">
    <source>
        <dbReference type="Proteomes" id="UP000199052"/>
    </source>
</evidence>
<dbReference type="EMBL" id="FOOI01000021">
    <property type="protein sequence ID" value="SFH55192.1"/>
    <property type="molecule type" value="Genomic_DNA"/>
</dbReference>
<reference evidence="3 6" key="2">
    <citation type="submission" date="2020-07" db="EMBL/GenBank/DDBJ databases">
        <title>Sequencing the genomes of 1000 actinobacteria strains.</title>
        <authorList>
            <person name="Klenk H.-P."/>
        </authorList>
    </citation>
    <scope>NUCLEOTIDE SEQUENCE [LARGE SCALE GENOMIC DNA]</scope>
    <source>
        <strain evidence="3 6">DSM 45117</strain>
    </source>
</reference>
<evidence type="ECO:0000313" key="3">
    <source>
        <dbReference type="EMBL" id="NYH84285.1"/>
    </source>
</evidence>
<gene>
    <name evidence="3" type="ORF">FHR37_003136</name>
    <name evidence="4" type="ORF">SAMN05421678_12142</name>
</gene>
<name>A0A1I3AZ02_9ACTN</name>
<keyword evidence="2" id="KW-1133">Transmembrane helix</keyword>